<dbReference type="EMBL" id="CP031417">
    <property type="protein sequence ID" value="AXK80803.1"/>
    <property type="molecule type" value="Genomic_DNA"/>
</dbReference>
<dbReference type="KEGG" id="ptaw:DW352_09955"/>
<evidence type="ECO:0000313" key="3">
    <source>
        <dbReference type="Proteomes" id="UP000254889"/>
    </source>
</evidence>
<keyword evidence="3" id="KW-1185">Reference proteome</keyword>
<sequence>MPRYFFHFTDGHRVFGDTQGQDLPGLHAARAHATRQVRDLKAAMCDPYIQDLSGWSMTVKDAVGRTVFVIGFDLKPRADVALPHAASGQSGR</sequence>
<evidence type="ECO:0000313" key="2">
    <source>
        <dbReference type="EMBL" id="AXK80803.1"/>
    </source>
</evidence>
<reference evidence="2 3" key="1">
    <citation type="submission" date="2018-07" db="EMBL/GenBank/DDBJ databases">
        <authorList>
            <person name="Quirk P.G."/>
            <person name="Krulwich T.A."/>
        </authorList>
    </citation>
    <scope>NUCLEOTIDE SEQUENCE [LARGE SCALE GENOMIC DNA]</scope>
    <source>
        <strain evidence="2 3">CC-BB4</strain>
    </source>
</reference>
<protein>
    <recommendedName>
        <fullName evidence="1">DUF6894 domain-containing protein</fullName>
    </recommendedName>
</protein>
<feature type="domain" description="DUF6894" evidence="1">
    <location>
        <begin position="3"/>
        <end position="71"/>
    </location>
</feature>
<dbReference type="AlphaFoldDB" id="A0A345ZV56"/>
<organism evidence="2 3">
    <name type="scientific">Pseudolabrys taiwanensis</name>
    <dbReference type="NCBI Taxonomy" id="331696"/>
    <lineage>
        <taxon>Bacteria</taxon>
        <taxon>Pseudomonadati</taxon>
        <taxon>Pseudomonadota</taxon>
        <taxon>Alphaproteobacteria</taxon>
        <taxon>Hyphomicrobiales</taxon>
        <taxon>Xanthobacteraceae</taxon>
        <taxon>Pseudolabrys</taxon>
    </lineage>
</organism>
<gene>
    <name evidence="2" type="ORF">DW352_09955</name>
</gene>
<dbReference type="InterPro" id="IPR054189">
    <property type="entry name" value="DUF6894"/>
</dbReference>
<name>A0A345ZV56_9HYPH</name>
<dbReference type="OrthoDB" id="7575967at2"/>
<dbReference type="Pfam" id="PF21834">
    <property type="entry name" value="DUF6894"/>
    <property type="match status" value="1"/>
</dbReference>
<dbReference type="RefSeq" id="WP_115690802.1">
    <property type="nucleotide sequence ID" value="NZ_CP031417.1"/>
</dbReference>
<evidence type="ECO:0000259" key="1">
    <source>
        <dbReference type="Pfam" id="PF21834"/>
    </source>
</evidence>
<proteinExistence type="predicted"/>
<accession>A0A345ZV56</accession>
<dbReference type="Proteomes" id="UP000254889">
    <property type="component" value="Chromosome"/>
</dbReference>